<sequence length="175" mass="19712">MDNASINVSGAICSVIGKGTEVATRCAVMNSAGQSCGASGKQLENPREKPSQITERTETAESATIYQNYKRGDIVKWAEPTQGSEKAFIESAEKWDQDCMKQNGNKKTDYKTAEVEHQPVETDTCETRKPRRSPGWRHPDDNIIYKPSQTPRHSEKERSIETQEQVQDNMIHRLL</sequence>
<feature type="compositionally biased region" description="Basic and acidic residues" evidence="1">
    <location>
        <begin position="152"/>
        <end position="161"/>
    </location>
</feature>
<comment type="caution">
    <text evidence="2">The sequence shown here is derived from an EMBL/GenBank/DDBJ whole genome shotgun (WGS) entry which is preliminary data.</text>
</comment>
<protein>
    <submittedName>
        <fullName evidence="2">Uncharacterized protein</fullName>
    </submittedName>
</protein>
<evidence type="ECO:0000256" key="1">
    <source>
        <dbReference type="SAM" id="MobiDB-lite"/>
    </source>
</evidence>
<evidence type="ECO:0000313" key="3">
    <source>
        <dbReference type="Proteomes" id="UP000054632"/>
    </source>
</evidence>
<evidence type="ECO:0000313" key="2">
    <source>
        <dbReference type="EMBL" id="KRY73639.1"/>
    </source>
</evidence>
<feature type="region of interest" description="Disordered" evidence="1">
    <location>
        <begin position="34"/>
        <end position="60"/>
    </location>
</feature>
<feature type="compositionally biased region" description="Basic and acidic residues" evidence="1">
    <location>
        <begin position="44"/>
        <end position="59"/>
    </location>
</feature>
<reference evidence="2 3" key="1">
    <citation type="submission" date="2015-01" db="EMBL/GenBank/DDBJ databases">
        <title>Evolution of Trichinella species and genotypes.</title>
        <authorList>
            <person name="Korhonen P.K."/>
            <person name="Edoardo P."/>
            <person name="Giuseppe L.R."/>
            <person name="Gasser R.B."/>
        </authorList>
    </citation>
    <scope>NUCLEOTIDE SEQUENCE [LARGE SCALE GENOMIC DNA]</scope>
    <source>
        <strain evidence="2">ISS13</strain>
    </source>
</reference>
<proteinExistence type="predicted"/>
<feature type="region of interest" description="Disordered" evidence="1">
    <location>
        <begin position="104"/>
        <end position="175"/>
    </location>
</feature>
<dbReference type="EMBL" id="JYDR01000032">
    <property type="protein sequence ID" value="KRY73639.1"/>
    <property type="molecule type" value="Genomic_DNA"/>
</dbReference>
<feature type="compositionally biased region" description="Basic and acidic residues" evidence="1">
    <location>
        <begin position="106"/>
        <end position="128"/>
    </location>
</feature>
<accession>A0A0V1EIP5</accession>
<dbReference type="AlphaFoldDB" id="A0A0V1EIP5"/>
<gene>
    <name evidence="2" type="ORF">T4A_5354</name>
</gene>
<name>A0A0V1EIP5_TRIPS</name>
<dbReference type="Proteomes" id="UP000054632">
    <property type="component" value="Unassembled WGS sequence"/>
</dbReference>
<organism evidence="2 3">
    <name type="scientific">Trichinella pseudospiralis</name>
    <name type="common">Parasitic roundworm</name>
    <dbReference type="NCBI Taxonomy" id="6337"/>
    <lineage>
        <taxon>Eukaryota</taxon>
        <taxon>Metazoa</taxon>
        <taxon>Ecdysozoa</taxon>
        <taxon>Nematoda</taxon>
        <taxon>Enoplea</taxon>
        <taxon>Dorylaimia</taxon>
        <taxon>Trichinellida</taxon>
        <taxon>Trichinellidae</taxon>
        <taxon>Trichinella</taxon>
    </lineage>
</organism>